<dbReference type="Proteomes" id="UP001207408">
    <property type="component" value="Unassembled WGS sequence"/>
</dbReference>
<evidence type="ECO:0000313" key="2">
    <source>
        <dbReference type="EMBL" id="MCW3805456.1"/>
    </source>
</evidence>
<reference evidence="2" key="1">
    <citation type="submission" date="2022-10" db="EMBL/GenBank/DDBJ databases">
        <authorList>
            <person name="Yu W.X."/>
        </authorList>
    </citation>
    <scope>NUCLEOTIDE SEQUENCE</scope>
    <source>
        <strain evidence="2">D04</strain>
    </source>
</reference>
<dbReference type="EMBL" id="JAPDPI010000011">
    <property type="protein sequence ID" value="MCW3805456.1"/>
    <property type="molecule type" value="Genomic_DNA"/>
</dbReference>
<dbReference type="AlphaFoldDB" id="A0AAE3MDI5"/>
<protein>
    <submittedName>
        <fullName evidence="2">Transposase</fullName>
    </submittedName>
</protein>
<dbReference type="PANTHER" id="PTHR36966">
    <property type="entry name" value="REP-ASSOCIATED TYROSINE TRANSPOSASE"/>
    <property type="match status" value="1"/>
</dbReference>
<dbReference type="Pfam" id="PF01797">
    <property type="entry name" value="Y1_Tnp"/>
    <property type="match status" value="1"/>
</dbReference>
<proteinExistence type="predicted"/>
<feature type="domain" description="Transposase IS200-like" evidence="1">
    <location>
        <begin position="9"/>
        <end position="147"/>
    </location>
</feature>
<sequence>MSTGYQIKEQGEPYFVTLQIVNWIDLFSRVDYRNIVIDNLKYCQKEKGLIIYAYVIMSNHIHLILKAKENNLSNVLRDFKSYTSKCLLDRIVNGIESRREWLLMLFKKAAQKHKRNSQYQVFTHENHAVHLYSDKFIDQKLDYIHDNPVRAGIVKEPQDYIYSSAANYADEPSILDVVVIDASWKTV</sequence>
<comment type="caution">
    <text evidence="2">The sequence shown here is derived from an EMBL/GenBank/DDBJ whole genome shotgun (WGS) entry which is preliminary data.</text>
</comment>
<dbReference type="GO" id="GO:0006313">
    <property type="term" value="P:DNA transposition"/>
    <property type="evidence" value="ECO:0007669"/>
    <property type="project" value="InterPro"/>
</dbReference>
<accession>A0AAE3MDI5</accession>
<dbReference type="SMART" id="SM01321">
    <property type="entry name" value="Y1_Tnp"/>
    <property type="match status" value="1"/>
</dbReference>
<gene>
    <name evidence="2" type="ORF">OM074_07435</name>
</gene>
<dbReference type="PANTHER" id="PTHR36966:SF1">
    <property type="entry name" value="REP-ASSOCIATED TYROSINE TRANSPOSASE"/>
    <property type="match status" value="1"/>
</dbReference>
<name>A0AAE3MDI5_9BACT</name>
<dbReference type="Gene3D" id="3.30.70.1290">
    <property type="entry name" value="Transposase IS200-like"/>
    <property type="match status" value="1"/>
</dbReference>
<dbReference type="GO" id="GO:0004803">
    <property type="term" value="F:transposase activity"/>
    <property type="evidence" value="ECO:0007669"/>
    <property type="project" value="InterPro"/>
</dbReference>
<evidence type="ECO:0000313" key="3">
    <source>
        <dbReference type="Proteomes" id="UP001207408"/>
    </source>
</evidence>
<evidence type="ECO:0000259" key="1">
    <source>
        <dbReference type="SMART" id="SM01321"/>
    </source>
</evidence>
<dbReference type="SUPFAM" id="SSF143422">
    <property type="entry name" value="Transposase IS200-like"/>
    <property type="match status" value="1"/>
</dbReference>
<dbReference type="RefSeq" id="WP_301198827.1">
    <property type="nucleotide sequence ID" value="NZ_JAPDPI010000011.1"/>
</dbReference>
<keyword evidence="3" id="KW-1185">Reference proteome</keyword>
<dbReference type="NCBIfam" id="NF047646">
    <property type="entry name" value="REP_Tyr_transpos"/>
    <property type="match status" value="1"/>
</dbReference>
<dbReference type="InterPro" id="IPR002686">
    <property type="entry name" value="Transposase_17"/>
</dbReference>
<organism evidence="2 3">
    <name type="scientific">Plebeiibacterium marinum</name>
    <dbReference type="NCBI Taxonomy" id="2992111"/>
    <lineage>
        <taxon>Bacteria</taxon>
        <taxon>Pseudomonadati</taxon>
        <taxon>Bacteroidota</taxon>
        <taxon>Bacteroidia</taxon>
        <taxon>Marinilabiliales</taxon>
        <taxon>Marinilabiliaceae</taxon>
        <taxon>Plebeiibacterium</taxon>
    </lineage>
</organism>
<dbReference type="InterPro" id="IPR052715">
    <property type="entry name" value="RAYT_transposase"/>
</dbReference>
<dbReference type="InterPro" id="IPR036515">
    <property type="entry name" value="Transposase_17_sf"/>
</dbReference>
<dbReference type="GO" id="GO:0043565">
    <property type="term" value="F:sequence-specific DNA binding"/>
    <property type="evidence" value="ECO:0007669"/>
    <property type="project" value="TreeGrafter"/>
</dbReference>